<dbReference type="Proteomes" id="UP000241769">
    <property type="component" value="Unassembled WGS sequence"/>
</dbReference>
<gene>
    <name evidence="1" type="ORF">PROFUN_01067</name>
</gene>
<name>A0A2P6NC86_9EUKA</name>
<comment type="caution">
    <text evidence="1">The sequence shown here is derived from an EMBL/GenBank/DDBJ whole genome shotgun (WGS) entry which is preliminary data.</text>
</comment>
<accession>A0A2P6NC86</accession>
<evidence type="ECO:0000313" key="2">
    <source>
        <dbReference type="Proteomes" id="UP000241769"/>
    </source>
</evidence>
<organism evidence="1 2">
    <name type="scientific">Planoprotostelium fungivorum</name>
    <dbReference type="NCBI Taxonomy" id="1890364"/>
    <lineage>
        <taxon>Eukaryota</taxon>
        <taxon>Amoebozoa</taxon>
        <taxon>Evosea</taxon>
        <taxon>Variosea</taxon>
        <taxon>Cavosteliida</taxon>
        <taxon>Cavosteliaceae</taxon>
        <taxon>Planoprotostelium</taxon>
    </lineage>
</organism>
<dbReference type="EMBL" id="MDYQ01000121">
    <property type="protein sequence ID" value="PRP81560.1"/>
    <property type="molecule type" value="Genomic_DNA"/>
</dbReference>
<protein>
    <submittedName>
        <fullName evidence="1">Uncharacterized protein</fullName>
    </submittedName>
</protein>
<sequence>MNSFSHFFNQWTTVHVNLLKDNVNYPPKCTDGNETNFNQVLRTFAVVGGTTSLLSPTEFVENLRQLKRLDLVEGEL</sequence>
<evidence type="ECO:0000313" key="1">
    <source>
        <dbReference type="EMBL" id="PRP81560.1"/>
    </source>
</evidence>
<dbReference type="AlphaFoldDB" id="A0A2P6NC86"/>
<keyword evidence="2" id="KW-1185">Reference proteome</keyword>
<proteinExistence type="predicted"/>
<reference evidence="1 2" key="1">
    <citation type="journal article" date="2018" name="Genome Biol. Evol.">
        <title>Multiple Roots of Fruiting Body Formation in Amoebozoa.</title>
        <authorList>
            <person name="Hillmann F."/>
            <person name="Forbes G."/>
            <person name="Novohradska S."/>
            <person name="Ferling I."/>
            <person name="Riege K."/>
            <person name="Groth M."/>
            <person name="Westermann M."/>
            <person name="Marz M."/>
            <person name="Spaller T."/>
            <person name="Winckler T."/>
            <person name="Schaap P."/>
            <person name="Glockner G."/>
        </authorList>
    </citation>
    <scope>NUCLEOTIDE SEQUENCE [LARGE SCALE GENOMIC DNA]</scope>
    <source>
        <strain evidence="1 2">Jena</strain>
    </source>
</reference>
<dbReference type="InParanoid" id="A0A2P6NC86"/>